<accession>A0A8H5AH78</accession>
<dbReference type="Pfam" id="PF10590">
    <property type="entry name" value="PNP_phzG_C"/>
    <property type="match status" value="1"/>
</dbReference>
<dbReference type="Gene3D" id="3.40.30.10">
    <property type="entry name" value="Glutaredoxin"/>
    <property type="match status" value="1"/>
</dbReference>
<name>A0A8H5AH78_FUSOX</name>
<organism evidence="11 12">
    <name type="scientific">Fusarium oxysporum</name>
    <name type="common">Fusarium vascular wilt</name>
    <dbReference type="NCBI Taxonomy" id="5507"/>
    <lineage>
        <taxon>Eukaryota</taxon>
        <taxon>Fungi</taxon>
        <taxon>Dikarya</taxon>
        <taxon>Ascomycota</taxon>
        <taxon>Pezizomycotina</taxon>
        <taxon>Sordariomycetes</taxon>
        <taxon>Hypocreomycetidae</taxon>
        <taxon>Hypocreales</taxon>
        <taxon>Nectriaceae</taxon>
        <taxon>Fusarium</taxon>
        <taxon>Fusarium oxysporum species complex</taxon>
    </lineage>
</organism>
<dbReference type="GO" id="GO:0004733">
    <property type="term" value="F:pyridoxamine phosphate oxidase activity"/>
    <property type="evidence" value="ECO:0007669"/>
    <property type="project" value="UniProtKB-EC"/>
</dbReference>
<evidence type="ECO:0000256" key="2">
    <source>
        <dbReference type="ARBA" id="ARBA00004738"/>
    </source>
</evidence>
<feature type="domain" description="Pyridoxamine 5'-phosphate oxidase N-terminal" evidence="8">
    <location>
        <begin position="156"/>
        <end position="279"/>
    </location>
</feature>
<dbReference type="InterPro" id="IPR012349">
    <property type="entry name" value="Split_barrel_FMN-bd"/>
</dbReference>
<evidence type="ECO:0000256" key="7">
    <source>
        <dbReference type="ARBA" id="ARBA00023002"/>
    </source>
</evidence>
<dbReference type="InterPro" id="IPR019576">
    <property type="entry name" value="Pyridoxamine_oxidase_dimer_C"/>
</dbReference>
<evidence type="ECO:0000256" key="5">
    <source>
        <dbReference type="ARBA" id="ARBA00022630"/>
    </source>
</evidence>
<dbReference type="InterPro" id="IPR010357">
    <property type="entry name" value="TXNDC17_dom"/>
</dbReference>
<evidence type="ECO:0000256" key="1">
    <source>
        <dbReference type="ARBA" id="ARBA00001917"/>
    </source>
</evidence>
<evidence type="ECO:0000259" key="8">
    <source>
        <dbReference type="Pfam" id="PF01243"/>
    </source>
</evidence>
<dbReference type="EMBL" id="JAAFOW010000944">
    <property type="protein sequence ID" value="KAF5263235.1"/>
    <property type="molecule type" value="Genomic_DNA"/>
</dbReference>
<dbReference type="GO" id="GO:0008615">
    <property type="term" value="P:pyridoxine biosynthetic process"/>
    <property type="evidence" value="ECO:0007669"/>
    <property type="project" value="InterPro"/>
</dbReference>
<proteinExistence type="predicted"/>
<reference evidence="11" key="1">
    <citation type="submission" date="2020-02" db="EMBL/GenBank/DDBJ databases">
        <title>Identification and distribution of gene clusters putatively required for synthesis of sphingolipid metabolism inhibitors in phylogenetically diverse species of the filamentous fungus Fusarium.</title>
        <authorList>
            <person name="Kim H.-S."/>
            <person name="Busman M."/>
            <person name="Brown D.W."/>
            <person name="Divon H."/>
            <person name="Uhlig S."/>
            <person name="Proctor R.H."/>
        </authorList>
    </citation>
    <scope>NUCLEOTIDE SEQUENCE [LARGE SCALE GENOMIC DNA]</scope>
    <source>
        <strain evidence="11">NRRL 39464</strain>
    </source>
</reference>
<evidence type="ECO:0000256" key="3">
    <source>
        <dbReference type="ARBA" id="ARBA00005037"/>
    </source>
</evidence>
<dbReference type="AlphaFoldDB" id="A0A8H5AH78"/>
<dbReference type="Gene3D" id="2.30.110.10">
    <property type="entry name" value="Electron Transport, Fmn-binding Protein, Chain A"/>
    <property type="match status" value="1"/>
</dbReference>
<dbReference type="NCBIfam" id="NF004231">
    <property type="entry name" value="PRK05679.1"/>
    <property type="match status" value="1"/>
</dbReference>
<comment type="pathway">
    <text evidence="3">Cofactor metabolism; pyridoxal 5'-phosphate salvage; pyridoxal 5'-phosphate from pyridoxine 5'-phosphate: step 1/1.</text>
</comment>
<evidence type="ECO:0000256" key="4">
    <source>
        <dbReference type="ARBA" id="ARBA00012801"/>
    </source>
</evidence>
<gene>
    <name evidence="11" type="ORF">FOXYS1_6027</name>
</gene>
<keyword evidence="7" id="KW-0560">Oxidoreductase</keyword>
<feature type="domain" description="Pyridoxine 5'-phosphate oxidase dimerisation C-terminal" evidence="10">
    <location>
        <begin position="296"/>
        <end position="338"/>
    </location>
</feature>
<dbReference type="InterPro" id="IPR000659">
    <property type="entry name" value="Pyridox_Oxase"/>
</dbReference>
<dbReference type="EC" id="1.4.3.5" evidence="4"/>
<dbReference type="PANTHER" id="PTHR10851:SF0">
    <property type="entry name" value="PYRIDOXINE-5'-PHOSPHATE OXIDASE"/>
    <property type="match status" value="1"/>
</dbReference>
<evidence type="ECO:0000313" key="11">
    <source>
        <dbReference type="EMBL" id="KAF5263235.1"/>
    </source>
</evidence>
<dbReference type="Pfam" id="PF01243">
    <property type="entry name" value="PNPOx_N"/>
    <property type="match status" value="1"/>
</dbReference>
<dbReference type="InterPro" id="IPR036249">
    <property type="entry name" value="Thioredoxin-like_sf"/>
</dbReference>
<dbReference type="SUPFAM" id="SSF50475">
    <property type="entry name" value="FMN-binding split barrel"/>
    <property type="match status" value="1"/>
</dbReference>
<dbReference type="UniPathway" id="UPA01068">
    <property type="reaction ID" value="UER00304"/>
</dbReference>
<dbReference type="SUPFAM" id="SSF52833">
    <property type="entry name" value="Thioredoxin-like"/>
    <property type="match status" value="1"/>
</dbReference>
<protein>
    <recommendedName>
        <fullName evidence="4">pyridoxal 5'-phosphate synthase</fullName>
        <ecNumber evidence="4">1.4.3.5</ecNumber>
    </recommendedName>
</protein>
<keyword evidence="6" id="KW-0288">FMN</keyword>
<evidence type="ECO:0000259" key="9">
    <source>
        <dbReference type="Pfam" id="PF06110"/>
    </source>
</evidence>
<keyword evidence="5" id="KW-0285">Flavoprotein</keyword>
<evidence type="ECO:0000313" key="12">
    <source>
        <dbReference type="Proteomes" id="UP000558688"/>
    </source>
</evidence>
<sequence length="338" mass="37434">MPLIDANTPPTSTDTHYVVYFASGEPSWCPDCRDALPALNAVFGGASDPTAYIVRVGSREEWRGTPKNKYRNAPYNINGVPTVVKVQNGKEVGRLGDKESQIESSLRKLVDQPGTMTSSGLQAKLRALPVLEGASHPKAEFASFPETPHQAFEAWLDEAISANVPEPHAVTLSTVDEQGFPDARVLILKNVDHRGWHFAIKANSPKGRQISSNNNVALTFYWSKIGRQVRLRGKAKALPRGECEQDWTARSAMAKITAKVSRQSEPLNDPHGLEAKMAEAVKSHEIEGQEPSSEGWVVYAVAPQTVEFWQASSDRLHQRLNYVFDPARNTWKKEALWP</sequence>
<dbReference type="GO" id="GO:0010181">
    <property type="term" value="F:FMN binding"/>
    <property type="evidence" value="ECO:0007669"/>
    <property type="project" value="InterPro"/>
</dbReference>
<dbReference type="Proteomes" id="UP000558688">
    <property type="component" value="Unassembled WGS sequence"/>
</dbReference>
<comment type="caution">
    <text evidence="11">The sequence shown here is derived from an EMBL/GenBank/DDBJ whole genome shotgun (WGS) entry which is preliminary data.</text>
</comment>
<evidence type="ECO:0000256" key="6">
    <source>
        <dbReference type="ARBA" id="ARBA00022643"/>
    </source>
</evidence>
<feature type="domain" description="Thioredoxin" evidence="9">
    <location>
        <begin position="26"/>
        <end position="102"/>
    </location>
</feature>
<dbReference type="InterPro" id="IPR011576">
    <property type="entry name" value="Pyridox_Oxase_N"/>
</dbReference>
<dbReference type="PANTHER" id="PTHR10851">
    <property type="entry name" value="PYRIDOXINE-5-PHOSPHATE OXIDASE"/>
    <property type="match status" value="1"/>
</dbReference>
<comment type="cofactor">
    <cofactor evidence="1">
        <name>FMN</name>
        <dbReference type="ChEBI" id="CHEBI:58210"/>
    </cofactor>
</comment>
<dbReference type="Pfam" id="PF06110">
    <property type="entry name" value="TXD17-like_Trx"/>
    <property type="match status" value="1"/>
</dbReference>
<evidence type="ECO:0000259" key="10">
    <source>
        <dbReference type="Pfam" id="PF10590"/>
    </source>
</evidence>
<comment type="pathway">
    <text evidence="2">Cofactor metabolism; pyridoxal 5'-phosphate salvage; pyridoxal 5'-phosphate from pyridoxamine 5'-phosphate: step 1/1.</text>
</comment>